<dbReference type="EMBL" id="JAUEDM010000004">
    <property type="protein sequence ID" value="KAK3319018.1"/>
    <property type="molecule type" value="Genomic_DNA"/>
</dbReference>
<gene>
    <name evidence="8" type="ORF">B0H66DRAFT_255000</name>
</gene>
<sequence>MANRAPDSDSSDYGYDLTAEEEDDISAIVDHIARSSSQQPAPTPAPPVESALHGITEEDLSFDISELESETLYTHNAPDPEPVAGSSQPGTPRGPTAGTGPNDRRLSPSVSGDSVAHLAPFVQKTKPRSMPTAIGSASVRYPDLSRALSNVPETASGGSAAAILQPARQDGNLPAGQDTRSPILRFRTFPMKPFSVSDLTAGSWCELQYYYTLTRLPGGRKTRTAAMKRGSEVHEKLEREVYTPVAIDVRKREDAFGLKVWNIIQGLRTLRDNGLARELEVWGLIDGNVVNGIIDGLSYENPDPELEEDVVSSRGGSQSSQQAGVSEFFPTGTAADKMVFITDVKTRATKTPPSQTQVRGTIIQLFLYHRFLSEMASDKLDYVRVFERYGLNVDEAFSDAFMAQIGALHEEIFAMSSEEEDADTSINTWSTNSEVESAATTDYVSAISSPLKLADTTIKYRTLRALLPLLKFEIQLTFPKGASSVGQIVAVEYRYRQRGRRGVQEIKKEEDDEEDDDEEAERKRRNGSVICVNSHFVEQEILDLYLKDNMQWWRGEREPRGVALDEAFKCRTCEFIGDCEWRDKLDQEALRKAKASAKQKGMGKGNGNGESSQKKLKEKVSAPTPW</sequence>
<proteinExistence type="inferred from homology"/>
<comment type="subunit">
    <text evidence="3">Monomer.</text>
</comment>
<dbReference type="PANTHER" id="PTHR14464">
    <property type="entry name" value="EXONUCLEASE V"/>
    <property type="match status" value="1"/>
</dbReference>
<keyword evidence="4" id="KW-0411">Iron-sulfur</keyword>
<feature type="region of interest" description="Disordered" evidence="7">
    <location>
        <begin position="590"/>
        <end position="626"/>
    </location>
</feature>
<evidence type="ECO:0000256" key="7">
    <source>
        <dbReference type="SAM" id="MobiDB-lite"/>
    </source>
</evidence>
<accession>A0AAE0I5I5</accession>
<keyword evidence="5" id="KW-0540">Nuclease</keyword>
<organism evidence="8 9">
    <name type="scientific">Apodospora peruviana</name>
    <dbReference type="NCBI Taxonomy" id="516989"/>
    <lineage>
        <taxon>Eukaryota</taxon>
        <taxon>Fungi</taxon>
        <taxon>Dikarya</taxon>
        <taxon>Ascomycota</taxon>
        <taxon>Pezizomycotina</taxon>
        <taxon>Sordariomycetes</taxon>
        <taxon>Sordariomycetidae</taxon>
        <taxon>Sordariales</taxon>
        <taxon>Lasiosphaeriaceae</taxon>
        <taxon>Apodospora</taxon>
    </lineage>
</organism>
<evidence type="ECO:0000313" key="8">
    <source>
        <dbReference type="EMBL" id="KAK3319018.1"/>
    </source>
</evidence>
<feature type="region of interest" description="Disordered" evidence="7">
    <location>
        <begin position="305"/>
        <end position="324"/>
    </location>
</feature>
<feature type="compositionally biased region" description="Acidic residues" evidence="7">
    <location>
        <begin position="510"/>
        <end position="519"/>
    </location>
</feature>
<dbReference type="GO" id="GO:0036297">
    <property type="term" value="P:interstrand cross-link repair"/>
    <property type="evidence" value="ECO:0007669"/>
    <property type="project" value="TreeGrafter"/>
</dbReference>
<name>A0AAE0I5I5_9PEZI</name>
<dbReference type="GO" id="GO:0051539">
    <property type="term" value="F:4 iron, 4 sulfur cluster binding"/>
    <property type="evidence" value="ECO:0007669"/>
    <property type="project" value="UniProtKB-KW"/>
</dbReference>
<evidence type="ECO:0000256" key="6">
    <source>
        <dbReference type="ARBA" id="ARBA00022839"/>
    </source>
</evidence>
<dbReference type="Proteomes" id="UP001283341">
    <property type="component" value="Unassembled WGS sequence"/>
</dbReference>
<evidence type="ECO:0000256" key="3">
    <source>
        <dbReference type="ARBA" id="ARBA00011245"/>
    </source>
</evidence>
<comment type="caution">
    <text evidence="8">The sequence shown here is derived from an EMBL/GenBank/DDBJ whole genome shotgun (WGS) entry which is preliminary data.</text>
</comment>
<evidence type="ECO:0000313" key="9">
    <source>
        <dbReference type="Proteomes" id="UP001283341"/>
    </source>
</evidence>
<keyword evidence="4" id="KW-0479">Metal-binding</keyword>
<dbReference type="InterPro" id="IPR019190">
    <property type="entry name" value="EXOV"/>
</dbReference>
<evidence type="ECO:0000256" key="5">
    <source>
        <dbReference type="ARBA" id="ARBA00022722"/>
    </source>
</evidence>
<protein>
    <submittedName>
        <fullName evidence="8">Exonuclease V</fullName>
    </submittedName>
</protein>
<feature type="region of interest" description="Disordered" evidence="7">
    <location>
        <begin position="1"/>
        <end position="114"/>
    </location>
</feature>
<comment type="similarity">
    <text evidence="2">Belongs to the EXO5 family.</text>
</comment>
<feature type="compositionally biased region" description="Low complexity" evidence="7">
    <location>
        <begin position="312"/>
        <end position="324"/>
    </location>
</feature>
<dbReference type="GO" id="GO:0045145">
    <property type="term" value="F:single-stranded DNA 5'-3' DNA exonuclease activity"/>
    <property type="evidence" value="ECO:0007669"/>
    <property type="project" value="InterPro"/>
</dbReference>
<evidence type="ECO:0000256" key="4">
    <source>
        <dbReference type="ARBA" id="ARBA00022485"/>
    </source>
</evidence>
<dbReference type="GO" id="GO:0005634">
    <property type="term" value="C:nucleus"/>
    <property type="evidence" value="ECO:0007669"/>
    <property type="project" value="TreeGrafter"/>
</dbReference>
<keyword evidence="6 8" id="KW-0269">Exonuclease</keyword>
<keyword evidence="6 8" id="KW-0378">Hydrolase</keyword>
<dbReference type="GO" id="GO:0005739">
    <property type="term" value="C:mitochondrion"/>
    <property type="evidence" value="ECO:0007669"/>
    <property type="project" value="TreeGrafter"/>
</dbReference>
<feature type="compositionally biased region" description="Low complexity" evidence="7">
    <location>
        <begin position="89"/>
        <end position="101"/>
    </location>
</feature>
<dbReference type="PANTHER" id="PTHR14464:SF4">
    <property type="entry name" value="EXONUCLEASE V"/>
    <property type="match status" value="1"/>
</dbReference>
<feature type="region of interest" description="Disordered" evidence="7">
    <location>
        <begin position="505"/>
        <end position="524"/>
    </location>
</feature>
<evidence type="ECO:0000256" key="1">
    <source>
        <dbReference type="ARBA" id="ARBA00001966"/>
    </source>
</evidence>
<keyword evidence="4" id="KW-0004">4Fe-4S</keyword>
<evidence type="ECO:0000256" key="2">
    <source>
        <dbReference type="ARBA" id="ARBA00009797"/>
    </source>
</evidence>
<reference evidence="8" key="1">
    <citation type="journal article" date="2023" name="Mol. Phylogenet. Evol.">
        <title>Genome-scale phylogeny and comparative genomics of the fungal order Sordariales.</title>
        <authorList>
            <person name="Hensen N."/>
            <person name="Bonometti L."/>
            <person name="Westerberg I."/>
            <person name="Brannstrom I.O."/>
            <person name="Guillou S."/>
            <person name="Cros-Aarteil S."/>
            <person name="Calhoun S."/>
            <person name="Haridas S."/>
            <person name="Kuo A."/>
            <person name="Mondo S."/>
            <person name="Pangilinan J."/>
            <person name="Riley R."/>
            <person name="LaButti K."/>
            <person name="Andreopoulos B."/>
            <person name="Lipzen A."/>
            <person name="Chen C."/>
            <person name="Yan M."/>
            <person name="Daum C."/>
            <person name="Ng V."/>
            <person name="Clum A."/>
            <person name="Steindorff A."/>
            <person name="Ohm R.A."/>
            <person name="Martin F."/>
            <person name="Silar P."/>
            <person name="Natvig D.O."/>
            <person name="Lalanne C."/>
            <person name="Gautier V."/>
            <person name="Ament-Velasquez S.L."/>
            <person name="Kruys A."/>
            <person name="Hutchinson M.I."/>
            <person name="Powell A.J."/>
            <person name="Barry K."/>
            <person name="Miller A.N."/>
            <person name="Grigoriev I.V."/>
            <person name="Debuchy R."/>
            <person name="Gladieux P."/>
            <person name="Hiltunen Thoren M."/>
            <person name="Johannesson H."/>
        </authorList>
    </citation>
    <scope>NUCLEOTIDE SEQUENCE</scope>
    <source>
        <strain evidence="8">CBS 118394</strain>
    </source>
</reference>
<reference evidence="8" key="2">
    <citation type="submission" date="2023-06" db="EMBL/GenBank/DDBJ databases">
        <authorList>
            <consortium name="Lawrence Berkeley National Laboratory"/>
            <person name="Haridas S."/>
            <person name="Hensen N."/>
            <person name="Bonometti L."/>
            <person name="Westerberg I."/>
            <person name="Brannstrom I.O."/>
            <person name="Guillou S."/>
            <person name="Cros-Aarteil S."/>
            <person name="Calhoun S."/>
            <person name="Kuo A."/>
            <person name="Mondo S."/>
            <person name="Pangilinan J."/>
            <person name="Riley R."/>
            <person name="Labutti K."/>
            <person name="Andreopoulos B."/>
            <person name="Lipzen A."/>
            <person name="Chen C."/>
            <person name="Yanf M."/>
            <person name="Daum C."/>
            <person name="Ng V."/>
            <person name="Clum A."/>
            <person name="Steindorff A."/>
            <person name="Ohm R."/>
            <person name="Martin F."/>
            <person name="Silar P."/>
            <person name="Natvig D."/>
            <person name="Lalanne C."/>
            <person name="Gautier V."/>
            <person name="Ament-Velasquez S.L."/>
            <person name="Kruys A."/>
            <person name="Hutchinson M.I."/>
            <person name="Powell A.J."/>
            <person name="Barry K."/>
            <person name="Miller A.N."/>
            <person name="Grigoriev I.V."/>
            <person name="Debuchy R."/>
            <person name="Gladieux P."/>
            <person name="Thoren M.H."/>
            <person name="Johannesson H."/>
        </authorList>
    </citation>
    <scope>NUCLEOTIDE SEQUENCE</scope>
    <source>
        <strain evidence="8">CBS 118394</strain>
    </source>
</reference>
<dbReference type="Pfam" id="PF09810">
    <property type="entry name" value="Exo5"/>
    <property type="match status" value="1"/>
</dbReference>
<feature type="compositionally biased region" description="Acidic residues" evidence="7">
    <location>
        <begin position="57"/>
        <end position="69"/>
    </location>
</feature>
<dbReference type="AlphaFoldDB" id="A0AAE0I5I5"/>
<comment type="cofactor">
    <cofactor evidence="1">
        <name>[4Fe-4S] cluster</name>
        <dbReference type="ChEBI" id="CHEBI:49883"/>
    </cofactor>
</comment>
<keyword evidence="9" id="KW-1185">Reference proteome</keyword>
<keyword evidence="4" id="KW-0408">Iron</keyword>